<dbReference type="InterPro" id="IPR036890">
    <property type="entry name" value="HATPase_C_sf"/>
</dbReference>
<dbReference type="InterPro" id="IPR003594">
    <property type="entry name" value="HATPase_dom"/>
</dbReference>
<dbReference type="OrthoDB" id="4327509at2"/>
<dbReference type="Gene3D" id="3.30.565.10">
    <property type="entry name" value="Histidine kinase-like ATPase, C-terminal domain"/>
    <property type="match status" value="1"/>
</dbReference>
<proteinExistence type="predicted"/>
<dbReference type="InterPro" id="IPR002645">
    <property type="entry name" value="STAS_dom"/>
</dbReference>
<evidence type="ECO:0000259" key="3">
    <source>
        <dbReference type="PROSITE" id="PS50801"/>
    </source>
</evidence>
<dbReference type="Proteomes" id="UP000239494">
    <property type="component" value="Unassembled WGS sequence"/>
</dbReference>
<dbReference type="PANTHER" id="PTHR35526">
    <property type="entry name" value="ANTI-SIGMA-F FACTOR RSBW-RELATED"/>
    <property type="match status" value="1"/>
</dbReference>
<dbReference type="PROSITE" id="PS50801">
    <property type="entry name" value="STAS"/>
    <property type="match status" value="1"/>
</dbReference>
<dbReference type="EMBL" id="PVTF01000006">
    <property type="protein sequence ID" value="PRY40778.1"/>
    <property type="molecule type" value="Genomic_DNA"/>
</dbReference>
<accession>A0A2T0T522</accession>
<keyword evidence="1" id="KW-0723">Serine/threonine-protein kinase</keyword>
<evidence type="ECO:0000256" key="2">
    <source>
        <dbReference type="SAM" id="MobiDB-lite"/>
    </source>
</evidence>
<evidence type="ECO:0000313" key="4">
    <source>
        <dbReference type="EMBL" id="PRY40778.1"/>
    </source>
</evidence>
<dbReference type="SUPFAM" id="SSF55874">
    <property type="entry name" value="ATPase domain of HSP90 chaperone/DNA topoisomerase II/histidine kinase"/>
    <property type="match status" value="1"/>
</dbReference>
<feature type="domain" description="STAS" evidence="3">
    <location>
        <begin position="2"/>
        <end position="113"/>
    </location>
</feature>
<dbReference type="PANTHER" id="PTHR35526:SF3">
    <property type="entry name" value="ANTI-SIGMA-F FACTOR RSBW"/>
    <property type="match status" value="1"/>
</dbReference>
<dbReference type="CDD" id="cd16936">
    <property type="entry name" value="HATPase_RsbW-like"/>
    <property type="match status" value="1"/>
</dbReference>
<dbReference type="GO" id="GO:0004674">
    <property type="term" value="F:protein serine/threonine kinase activity"/>
    <property type="evidence" value="ECO:0007669"/>
    <property type="project" value="UniProtKB-KW"/>
</dbReference>
<dbReference type="AlphaFoldDB" id="A0A2T0T522"/>
<keyword evidence="4" id="KW-0418">Kinase</keyword>
<evidence type="ECO:0000313" key="5">
    <source>
        <dbReference type="Proteomes" id="UP000239494"/>
    </source>
</evidence>
<dbReference type="InterPro" id="IPR036513">
    <property type="entry name" value="STAS_dom_sf"/>
</dbReference>
<evidence type="ECO:0000256" key="1">
    <source>
        <dbReference type="ARBA" id="ARBA00022527"/>
    </source>
</evidence>
<reference evidence="4 5" key="1">
    <citation type="submission" date="2018-03" db="EMBL/GenBank/DDBJ databases">
        <title>Genomic Encyclopedia of Archaeal and Bacterial Type Strains, Phase II (KMG-II): from individual species to whole genera.</title>
        <authorList>
            <person name="Goeker M."/>
        </authorList>
    </citation>
    <scope>NUCLEOTIDE SEQUENCE [LARGE SCALE GENOMIC DNA]</scope>
    <source>
        <strain evidence="4 5">DSM 44720</strain>
    </source>
</reference>
<dbReference type="InterPro" id="IPR050267">
    <property type="entry name" value="Anti-sigma-factor_SerPK"/>
</dbReference>
<sequence length="249" mass="27101">MITTDVVVHEGAAVVEVSGHLDLLTYAALRDLLLKCAVEEPTAIVAHLTRDFTIRGTAELSVFATVWMRVSEWPGVPVMLVADDEVLGEALSTSGVARFVPRYPTVRAALDAVGLPRERRRHEVRFPFSSTTPRLARAFVRDTCARWDVLSVVDDAVLIASELVENAIRHAGSAPSLRLELRPGQFAIAVRDEDPSPPRPRPLDNEQPGGRGMPLVEILSRAWGTSPSPRGGKVVWAVLPIPDDAPTGR</sequence>
<feature type="region of interest" description="Disordered" evidence="2">
    <location>
        <begin position="189"/>
        <end position="213"/>
    </location>
</feature>
<organism evidence="4 5">
    <name type="scientific">Umezawaea tangerina</name>
    <dbReference type="NCBI Taxonomy" id="84725"/>
    <lineage>
        <taxon>Bacteria</taxon>
        <taxon>Bacillati</taxon>
        <taxon>Actinomycetota</taxon>
        <taxon>Actinomycetes</taxon>
        <taxon>Pseudonocardiales</taxon>
        <taxon>Pseudonocardiaceae</taxon>
        <taxon>Umezawaea</taxon>
    </lineage>
</organism>
<keyword evidence="4" id="KW-0808">Transferase</keyword>
<feature type="compositionally biased region" description="Basic and acidic residues" evidence="2">
    <location>
        <begin position="190"/>
        <end position="204"/>
    </location>
</feature>
<name>A0A2T0T522_9PSEU</name>
<dbReference type="RefSeq" id="WP_106189273.1">
    <property type="nucleotide sequence ID" value="NZ_PVTF01000006.1"/>
</dbReference>
<gene>
    <name evidence="4" type="ORF">CLV43_106519</name>
</gene>
<dbReference type="Gene3D" id="3.30.750.24">
    <property type="entry name" value="STAS domain"/>
    <property type="match status" value="1"/>
</dbReference>
<keyword evidence="5" id="KW-1185">Reference proteome</keyword>
<dbReference type="SUPFAM" id="SSF52091">
    <property type="entry name" value="SpoIIaa-like"/>
    <property type="match status" value="1"/>
</dbReference>
<dbReference type="Pfam" id="PF13581">
    <property type="entry name" value="HATPase_c_2"/>
    <property type="match status" value="1"/>
</dbReference>
<protein>
    <submittedName>
        <fullName evidence="4">Anti-sigma regulatory factor (Ser/Thr protein kinase)</fullName>
    </submittedName>
</protein>
<comment type="caution">
    <text evidence="4">The sequence shown here is derived from an EMBL/GenBank/DDBJ whole genome shotgun (WGS) entry which is preliminary data.</text>
</comment>